<keyword evidence="3" id="KW-0646">Protease inhibitor</keyword>
<evidence type="ECO:0000256" key="3">
    <source>
        <dbReference type="ARBA" id="ARBA00022690"/>
    </source>
</evidence>
<feature type="signal peptide" evidence="11">
    <location>
        <begin position="1"/>
        <end position="26"/>
    </location>
</feature>
<keyword evidence="6" id="KW-1015">Disulfide bond</keyword>
<dbReference type="PROSITE" id="PS51390">
    <property type="entry name" value="WAP"/>
    <property type="match status" value="1"/>
</dbReference>
<comment type="subcellular location">
    <subcellularLocation>
        <location evidence="1">Secreted</location>
    </subcellularLocation>
</comment>
<keyword evidence="5" id="KW-0677">Repeat</keyword>
<evidence type="ECO:0000256" key="2">
    <source>
        <dbReference type="ARBA" id="ARBA00022525"/>
    </source>
</evidence>
<dbReference type="InterPro" id="IPR050514">
    <property type="entry name" value="WAP_four-disulfide_core"/>
</dbReference>
<dbReference type="Gene3D" id="4.10.75.10">
    <property type="entry name" value="Elafin-like"/>
    <property type="match status" value="1"/>
</dbReference>
<dbReference type="InterPro" id="IPR036645">
    <property type="entry name" value="Elafin-like_sf"/>
</dbReference>
<evidence type="ECO:0000256" key="11">
    <source>
        <dbReference type="SAM" id="SignalP"/>
    </source>
</evidence>
<dbReference type="GO" id="GO:0019828">
    <property type="term" value="F:aspartic-type endopeptidase inhibitor activity"/>
    <property type="evidence" value="ECO:0007669"/>
    <property type="project" value="UniProtKB-KW"/>
</dbReference>
<evidence type="ECO:0000256" key="4">
    <source>
        <dbReference type="ARBA" id="ARBA00022729"/>
    </source>
</evidence>
<name>A0A8D0U8B7_PIG</name>
<dbReference type="GO" id="GO:0005576">
    <property type="term" value="C:extracellular region"/>
    <property type="evidence" value="ECO:0007669"/>
    <property type="project" value="UniProtKB-SubCell"/>
</dbReference>
<evidence type="ECO:0000313" key="13">
    <source>
        <dbReference type="Ensembl" id="ENSSSCP00015032133.1"/>
    </source>
</evidence>
<sequence>MPACRLGLLVASLLLGLLLGLPPVTGTGAEKSGVCPAVEVDMNCTQECLSDADCADNLKCCKAGCVTICQMPNGNPRGPAPGGAVQRRLGGGGSAQFPSGNRGATHPRVPGRVEVDGSRSACALPPMASVRSRKGGLLPSGGHRLSPARPLPGPVPGGQPVSRPVEMLPQWLREGVLRHTCLLREARFPQDADGRWLVGNLGWITKMHRTWDSLPRRTEVWTQEQCKCERCHTEGPLG</sequence>
<evidence type="ECO:0000256" key="5">
    <source>
        <dbReference type="ARBA" id="ARBA00022737"/>
    </source>
</evidence>
<evidence type="ECO:0000259" key="12">
    <source>
        <dbReference type="PROSITE" id="PS51390"/>
    </source>
</evidence>
<dbReference type="InterPro" id="IPR008197">
    <property type="entry name" value="WAP_dom"/>
</dbReference>
<reference evidence="13" key="1">
    <citation type="submission" date="2025-08" db="UniProtKB">
        <authorList>
            <consortium name="Ensembl"/>
        </authorList>
    </citation>
    <scope>IDENTIFICATION</scope>
</reference>
<protein>
    <recommendedName>
        <fullName evidence="8">WAP four-disulfide core domain protein 2</fullName>
    </recommendedName>
</protein>
<feature type="region of interest" description="Disordered" evidence="10">
    <location>
        <begin position="131"/>
        <end position="159"/>
    </location>
</feature>
<keyword evidence="2" id="KW-0964">Secreted</keyword>
<evidence type="ECO:0000256" key="9">
    <source>
        <dbReference type="ARBA" id="ARBA00043261"/>
    </source>
</evidence>
<evidence type="ECO:0000256" key="7">
    <source>
        <dbReference type="ARBA" id="ARBA00038536"/>
    </source>
</evidence>
<keyword evidence="4 11" id="KW-0732">Signal</keyword>
<accession>A0A8D0U8B7</accession>
<evidence type="ECO:0000256" key="10">
    <source>
        <dbReference type="SAM" id="MobiDB-lite"/>
    </source>
</evidence>
<proteinExistence type="predicted"/>
<comment type="subunit">
    <text evidence="7">Homotrimer; disulfide-linked.</text>
</comment>
<evidence type="ECO:0000256" key="6">
    <source>
        <dbReference type="ARBA" id="ARBA00023157"/>
    </source>
</evidence>
<evidence type="ECO:0000256" key="1">
    <source>
        <dbReference type="ARBA" id="ARBA00004613"/>
    </source>
</evidence>
<feature type="compositionally biased region" description="Low complexity" evidence="10">
    <location>
        <begin position="76"/>
        <end position="88"/>
    </location>
</feature>
<dbReference type="AlphaFoldDB" id="A0A8D0U8B7"/>
<dbReference type="Proteomes" id="UP000694726">
    <property type="component" value="Unplaced"/>
</dbReference>
<evidence type="ECO:0000256" key="8">
    <source>
        <dbReference type="ARBA" id="ARBA00040032"/>
    </source>
</evidence>
<dbReference type="SUPFAM" id="SSF57256">
    <property type="entry name" value="Elafin-like"/>
    <property type="match status" value="1"/>
</dbReference>
<dbReference type="Ensembl" id="ENSSSCT00015079579.1">
    <property type="protein sequence ID" value="ENSSSCP00015032133.1"/>
    <property type="gene ID" value="ENSSSCG00015059636.1"/>
</dbReference>
<evidence type="ECO:0000313" key="14">
    <source>
        <dbReference type="Proteomes" id="UP000694726"/>
    </source>
</evidence>
<dbReference type="SMART" id="SM00217">
    <property type="entry name" value="WAP"/>
    <property type="match status" value="1"/>
</dbReference>
<feature type="region of interest" description="Disordered" evidence="10">
    <location>
        <begin position="76"/>
        <end position="110"/>
    </location>
</feature>
<dbReference type="Pfam" id="PF00095">
    <property type="entry name" value="WAP"/>
    <property type="match status" value="1"/>
</dbReference>
<keyword evidence="9" id="KW-0062">Aspartic protease inhibitor</keyword>
<dbReference type="PANTHER" id="PTHR19441">
    <property type="entry name" value="WHEY ACDIC PROTEIN WAP"/>
    <property type="match status" value="1"/>
</dbReference>
<organism evidence="13 14">
    <name type="scientific">Sus scrofa</name>
    <name type="common">Pig</name>
    <dbReference type="NCBI Taxonomy" id="9823"/>
    <lineage>
        <taxon>Eukaryota</taxon>
        <taxon>Metazoa</taxon>
        <taxon>Chordata</taxon>
        <taxon>Craniata</taxon>
        <taxon>Vertebrata</taxon>
        <taxon>Euteleostomi</taxon>
        <taxon>Mammalia</taxon>
        <taxon>Eutheria</taxon>
        <taxon>Laurasiatheria</taxon>
        <taxon>Artiodactyla</taxon>
        <taxon>Suina</taxon>
        <taxon>Suidae</taxon>
        <taxon>Sus</taxon>
    </lineage>
</organism>
<feature type="chain" id="PRO_5034169248" description="WAP four-disulfide core domain protein 2" evidence="11">
    <location>
        <begin position="27"/>
        <end position="238"/>
    </location>
</feature>
<feature type="domain" description="WAP" evidence="12">
    <location>
        <begin position="28"/>
        <end position="73"/>
    </location>
</feature>
<dbReference type="PANTHER" id="PTHR19441:SF34">
    <property type="entry name" value="WAP FOUR-DISULFIDE CORE DOMAIN PROTEIN 2"/>
    <property type="match status" value="1"/>
</dbReference>